<evidence type="ECO:0008006" key="2">
    <source>
        <dbReference type="Google" id="ProtNLM"/>
    </source>
</evidence>
<dbReference type="STRING" id="596152.DesU5LDRAFT_0230"/>
<proteinExistence type="predicted"/>
<dbReference type="Gene3D" id="1.10.3210.10">
    <property type="entry name" value="Hypothetical protein af1432"/>
    <property type="match status" value="1"/>
</dbReference>
<dbReference type="SUPFAM" id="SSF109604">
    <property type="entry name" value="HD-domain/PDEase-like"/>
    <property type="match status" value="1"/>
</dbReference>
<name>I2PWP0_9BACT</name>
<dbReference type="EMBL" id="JH600068">
    <property type="protein sequence ID" value="EIG51946.1"/>
    <property type="molecule type" value="Genomic_DNA"/>
</dbReference>
<evidence type="ECO:0000313" key="1">
    <source>
        <dbReference type="EMBL" id="EIG51946.1"/>
    </source>
</evidence>
<protein>
    <recommendedName>
        <fullName evidence="2">HD superfamily hydrolase</fullName>
    </recommendedName>
</protein>
<reference evidence="1" key="1">
    <citation type="submission" date="2011-11" db="EMBL/GenBank/DDBJ databases">
        <title>Improved High-Quality Draft sequence of Desulfovibrio sp. U5L.</title>
        <authorList>
            <consortium name="US DOE Joint Genome Institute"/>
            <person name="Lucas S."/>
            <person name="Han J."/>
            <person name="Lapidus A."/>
            <person name="Cheng J.-F."/>
            <person name="Goodwin L."/>
            <person name="Pitluck S."/>
            <person name="Peters L."/>
            <person name="Ovchinnikova G."/>
            <person name="Held B."/>
            <person name="Detter J.C."/>
            <person name="Han C."/>
            <person name="Tapia R."/>
            <person name="Land M."/>
            <person name="Hauser L."/>
            <person name="Kyrpides N."/>
            <person name="Ivanova N."/>
            <person name="Pagani I."/>
            <person name="Gabster J."/>
            <person name="Walker C."/>
            <person name="Stolyar S."/>
            <person name="Stahl D."/>
            <person name="Arkin A."/>
            <person name="Dehal P."/>
            <person name="Hazen T."/>
            <person name="Woyke T."/>
        </authorList>
    </citation>
    <scope>NUCLEOTIDE SEQUENCE [LARGE SCALE GENOMIC DNA]</scope>
    <source>
        <strain evidence="1">U5L</strain>
    </source>
</reference>
<gene>
    <name evidence="1" type="ORF">DesU5LDRAFT_0230</name>
</gene>
<dbReference type="HOGENOM" id="CLU_089999_3_0_7"/>
<dbReference type="AlphaFoldDB" id="I2PWP0"/>
<accession>I2PWP0</accession>
<sequence length="203" mass="23081">MNTLAVVSTGSSPHEKAGSDIYPLENFWFPTFSGSLFDVLDHTTRDINIRDIAHSLSMQCRFGGHCQRYYSLAEHCVILSRLVDKRLALCALLHEAAHAYVQEMSVPLRPLLEGYQELAQRIWGTVAKRFHLPATLPEAIRKSDLRLLATEIEFLLLPTPKPWLPGVRPYTLEALGIKHSKQLGLLPREARQHYLERFAELVV</sequence>
<dbReference type="eggNOG" id="COG1896">
    <property type="taxonomic scope" value="Bacteria"/>
</dbReference>
<organism evidence="1">
    <name type="scientific">Desulfovibrio sp. U5L</name>
    <dbReference type="NCBI Taxonomy" id="596152"/>
    <lineage>
        <taxon>Bacteria</taxon>
        <taxon>Pseudomonadati</taxon>
        <taxon>Thermodesulfobacteriota</taxon>
        <taxon>Desulfovibrionia</taxon>
        <taxon>Desulfovibrionales</taxon>
        <taxon>Desulfovibrionaceae</taxon>
        <taxon>Desulfovibrio</taxon>
    </lineage>
</organism>